<name>A0AAW0W632_CHEQU</name>
<keyword evidence="3 4" id="KW-0326">Glycosidase</keyword>
<dbReference type="InterPro" id="IPR013780">
    <property type="entry name" value="Glyco_hydro_b"/>
</dbReference>
<dbReference type="Pfam" id="PF21365">
    <property type="entry name" value="Glyco_hydro_31_3rd"/>
    <property type="match status" value="1"/>
</dbReference>
<evidence type="ECO:0000256" key="3">
    <source>
        <dbReference type="ARBA" id="ARBA00023295"/>
    </source>
</evidence>
<dbReference type="PANTHER" id="PTHR43053:SF4">
    <property type="entry name" value="MYOGENESIS-REGULATING GLYCOSIDASE"/>
    <property type="match status" value="1"/>
</dbReference>
<evidence type="ECO:0000259" key="7">
    <source>
        <dbReference type="Pfam" id="PF21365"/>
    </source>
</evidence>
<evidence type="ECO:0000256" key="2">
    <source>
        <dbReference type="ARBA" id="ARBA00022801"/>
    </source>
</evidence>
<dbReference type="Proteomes" id="UP001445076">
    <property type="component" value="Unassembled WGS sequence"/>
</dbReference>
<feature type="domain" description="Glycosyl hydrolase family 31 C-terminal" evidence="7">
    <location>
        <begin position="577"/>
        <end position="659"/>
    </location>
</feature>
<keyword evidence="5" id="KW-0732">Signal</keyword>
<evidence type="ECO:0008006" key="10">
    <source>
        <dbReference type="Google" id="ProtNLM"/>
    </source>
</evidence>
<feature type="signal peptide" evidence="5">
    <location>
        <begin position="1"/>
        <end position="18"/>
    </location>
</feature>
<dbReference type="InterPro" id="IPR017853">
    <property type="entry name" value="GH"/>
</dbReference>
<comment type="similarity">
    <text evidence="1 4">Belongs to the glycosyl hydrolase 31 family.</text>
</comment>
<feature type="domain" description="Glycoside hydrolase family 31 TIM barrel" evidence="6">
    <location>
        <begin position="271"/>
        <end position="565"/>
    </location>
</feature>
<dbReference type="Gene3D" id="2.60.40.1180">
    <property type="entry name" value="Golgi alpha-mannosidase II"/>
    <property type="match status" value="1"/>
</dbReference>
<reference evidence="8 9" key="1">
    <citation type="journal article" date="2024" name="BMC Genomics">
        <title>Genome assembly of redclaw crayfish (Cherax quadricarinatus) provides insights into its immune adaptation and hypoxia tolerance.</title>
        <authorList>
            <person name="Liu Z."/>
            <person name="Zheng J."/>
            <person name="Li H."/>
            <person name="Fang K."/>
            <person name="Wang S."/>
            <person name="He J."/>
            <person name="Zhou D."/>
            <person name="Weng S."/>
            <person name="Chi M."/>
            <person name="Gu Z."/>
            <person name="He J."/>
            <person name="Li F."/>
            <person name="Wang M."/>
        </authorList>
    </citation>
    <scope>NUCLEOTIDE SEQUENCE [LARGE SCALE GENOMIC DNA]</scope>
    <source>
        <strain evidence="8">ZL_2023a</strain>
    </source>
</reference>
<keyword evidence="9" id="KW-1185">Reference proteome</keyword>
<dbReference type="GO" id="GO:0004553">
    <property type="term" value="F:hydrolase activity, hydrolyzing O-glycosyl compounds"/>
    <property type="evidence" value="ECO:0007669"/>
    <property type="project" value="InterPro"/>
</dbReference>
<dbReference type="InterPro" id="IPR050985">
    <property type="entry name" value="Alpha-glycosidase_related"/>
</dbReference>
<dbReference type="SUPFAM" id="SSF51445">
    <property type="entry name" value="(Trans)glycosidases"/>
    <property type="match status" value="1"/>
</dbReference>
<keyword evidence="2 4" id="KW-0378">Hydrolase</keyword>
<dbReference type="Pfam" id="PF01055">
    <property type="entry name" value="Glyco_hydro_31_2nd"/>
    <property type="match status" value="1"/>
</dbReference>
<dbReference type="InterPro" id="IPR000322">
    <property type="entry name" value="Glyco_hydro_31_TIM"/>
</dbReference>
<proteinExistence type="inferred from homology"/>
<evidence type="ECO:0000313" key="8">
    <source>
        <dbReference type="EMBL" id="KAK8724736.1"/>
    </source>
</evidence>
<sequence length="666" mass="75290">MFTYLFLWTLVFTSMCSLQPLVVGMGPRLWCLLQLLLVVGVYGSEILLQVNSPYNTLTMDPHTIHFSHAKGEAQVKWGLTFPQGINRELCDEGDACLDFGVAKVVVTTEDHCQKVSWVASNVVELEDCIIMEGHWYGGGEQISQPWPIEKEPRDETAFITADMLQNPSRWYGGVTEAYWISSTGLAVRVEETTPLFLSVPDLDGDSVADELCLKARYELPYVAMPGSNLTLDYFLCSADDIRKVHEATYPLFFSLPESVPDARMIEEPIWSTWAEYKTEVNDTRVLALAKEITNRGFNNSQVEIDDDWETCHGNAVFNPDHFPDPKAVVDQLHSEGFRVTLWIHPFINDDCEAFAYPDQQGYFVKDSEGQTQKTHWWQGSSAGIIDFSNEEAVAWWSQRLLDLKEETGIDSFKFDAGEASWLPDVYTLNVDERFWPNAYTQEYVDTVSQFGNMIETRVARGTQRHNIFVRMLDKDSIWGSYNGLKSLVPTLLHFGILGYPFVLPDMVGGNGYGDLPGRELFMRWAQANAFMPAIQFSFLPWNYDDQVTELSLEVTRLHSQMGPLLQRLAQEATTSVAPIARPTWWLCPDLESCLTADQQFLLGDDLLVVPVVEEGATTLEVVVPPGSWQQAGTDQVIEGPITLTLNDITLESIVYFTRQSSKRVKH</sequence>
<dbReference type="AlphaFoldDB" id="A0AAW0W632"/>
<evidence type="ECO:0000259" key="6">
    <source>
        <dbReference type="Pfam" id="PF01055"/>
    </source>
</evidence>
<accession>A0AAW0W632</accession>
<dbReference type="Gene3D" id="3.20.20.80">
    <property type="entry name" value="Glycosidases"/>
    <property type="match status" value="1"/>
</dbReference>
<dbReference type="EMBL" id="JARKIK010000084">
    <property type="protein sequence ID" value="KAK8724736.1"/>
    <property type="molecule type" value="Genomic_DNA"/>
</dbReference>
<evidence type="ECO:0000256" key="1">
    <source>
        <dbReference type="ARBA" id="ARBA00007806"/>
    </source>
</evidence>
<protein>
    <recommendedName>
        <fullName evidence="10">Family 31 glucosidase KIAA1161</fullName>
    </recommendedName>
</protein>
<dbReference type="GO" id="GO:0005975">
    <property type="term" value="P:carbohydrate metabolic process"/>
    <property type="evidence" value="ECO:0007669"/>
    <property type="project" value="InterPro"/>
</dbReference>
<gene>
    <name evidence="8" type="ORF">OTU49_010888</name>
</gene>
<evidence type="ECO:0000256" key="5">
    <source>
        <dbReference type="SAM" id="SignalP"/>
    </source>
</evidence>
<comment type="caution">
    <text evidence="8">The sequence shown here is derived from an EMBL/GenBank/DDBJ whole genome shotgun (WGS) entry which is preliminary data.</text>
</comment>
<dbReference type="PANTHER" id="PTHR43053">
    <property type="entry name" value="GLYCOSIDASE FAMILY 31"/>
    <property type="match status" value="1"/>
</dbReference>
<dbReference type="InterPro" id="IPR048395">
    <property type="entry name" value="Glyco_hydro_31_C"/>
</dbReference>
<organism evidence="8 9">
    <name type="scientific">Cherax quadricarinatus</name>
    <name type="common">Australian red claw crayfish</name>
    <dbReference type="NCBI Taxonomy" id="27406"/>
    <lineage>
        <taxon>Eukaryota</taxon>
        <taxon>Metazoa</taxon>
        <taxon>Ecdysozoa</taxon>
        <taxon>Arthropoda</taxon>
        <taxon>Crustacea</taxon>
        <taxon>Multicrustacea</taxon>
        <taxon>Malacostraca</taxon>
        <taxon>Eumalacostraca</taxon>
        <taxon>Eucarida</taxon>
        <taxon>Decapoda</taxon>
        <taxon>Pleocyemata</taxon>
        <taxon>Astacidea</taxon>
        <taxon>Parastacoidea</taxon>
        <taxon>Parastacidae</taxon>
        <taxon>Cherax</taxon>
    </lineage>
</organism>
<dbReference type="CDD" id="cd06592">
    <property type="entry name" value="GH31_NET37"/>
    <property type="match status" value="1"/>
</dbReference>
<dbReference type="SUPFAM" id="SSF51011">
    <property type="entry name" value="Glycosyl hydrolase domain"/>
    <property type="match status" value="1"/>
</dbReference>
<evidence type="ECO:0000313" key="9">
    <source>
        <dbReference type="Proteomes" id="UP001445076"/>
    </source>
</evidence>
<evidence type="ECO:0000256" key="4">
    <source>
        <dbReference type="RuleBase" id="RU361185"/>
    </source>
</evidence>
<feature type="chain" id="PRO_5043463462" description="Family 31 glucosidase KIAA1161" evidence="5">
    <location>
        <begin position="19"/>
        <end position="666"/>
    </location>
</feature>